<dbReference type="PANTHER" id="PTHR43309">
    <property type="entry name" value="5-OXOPROLINASE SUBUNIT C"/>
    <property type="match status" value="1"/>
</dbReference>
<dbReference type="GO" id="GO:0005524">
    <property type="term" value="F:ATP binding"/>
    <property type="evidence" value="ECO:0007669"/>
    <property type="project" value="UniProtKB-KW"/>
</dbReference>
<dbReference type="AlphaFoldDB" id="A0A078M0T4"/>
<proteinExistence type="predicted"/>
<keyword evidence="3" id="KW-0067">ATP-binding</keyword>
<keyword evidence="2" id="KW-0378">Hydrolase</keyword>
<dbReference type="HOGENOM" id="CLU_028967_0_0_9"/>
<dbReference type="GO" id="GO:0016787">
    <property type="term" value="F:hydrolase activity"/>
    <property type="evidence" value="ECO:0007669"/>
    <property type="project" value="UniProtKB-KW"/>
</dbReference>
<dbReference type="PANTHER" id="PTHR43309:SF5">
    <property type="entry name" value="5-OXOPROLINASE SUBUNIT C"/>
    <property type="match status" value="1"/>
</dbReference>
<dbReference type="InterPro" id="IPR052708">
    <property type="entry name" value="PxpC"/>
</dbReference>
<organism evidence="5">
    <name type="scientific">Metalysinibacillus saudimassiliensis</name>
    <dbReference type="NCBI Taxonomy" id="1461583"/>
    <lineage>
        <taxon>Bacteria</taxon>
        <taxon>Bacillati</taxon>
        <taxon>Bacillota</taxon>
        <taxon>Bacilli</taxon>
        <taxon>Bacillales</taxon>
        <taxon>Caryophanaceae</taxon>
        <taxon>Metalysinibacillus</taxon>
    </lineage>
</organism>
<evidence type="ECO:0000256" key="3">
    <source>
        <dbReference type="ARBA" id="ARBA00022840"/>
    </source>
</evidence>
<gene>
    <name evidence="5" type="primary">kipA</name>
    <name evidence="5" type="ORF">BN1050_00345</name>
</gene>
<sequence length="332" mass="36728">MALTILHPGLYTTIQDLGRFGFQQYGVITSGAMDEQALRIANMLVANDANAACLEITLIGPTLIFTKPTLFAITGGNLQPELNGQPLMMWQPHVAKSGDVLQLSNARTGCRSYLALAGGIDVPVVLNSRSTYVRAQLGGLEGRLLKKRDVIEHAPLSRLQLTLLRELSDKRLAWHAFYPNLHTNAQEVTVRFTRGLEYDSFTKESITNFTKNHYRVTPQSDRMGCRMSGVALERQTTQELLSEAVAFGTIQVPPNGQPIILLADHQTTGGYPKIGQIISADLSLLAQLRPGAKVRFTEVTHAEAELRYFQNARHLALLAYTIKDQYKKLSAQ</sequence>
<evidence type="ECO:0000256" key="1">
    <source>
        <dbReference type="ARBA" id="ARBA00022741"/>
    </source>
</evidence>
<name>A0A078M0T4_9BACL</name>
<dbReference type="SUPFAM" id="SSF50891">
    <property type="entry name" value="Cyclophilin-like"/>
    <property type="match status" value="1"/>
</dbReference>
<reference evidence="5" key="1">
    <citation type="submission" date="2014-07" db="EMBL/GenBank/DDBJ databases">
        <authorList>
            <person name="Urmite Genomes Urmite Genomes"/>
        </authorList>
    </citation>
    <scope>NUCLEOTIDE SEQUENCE</scope>
    <source>
        <strain evidence="5">13S34_air</strain>
    </source>
</reference>
<dbReference type="EMBL" id="LN483073">
    <property type="protein sequence ID" value="CDZ99889.1"/>
    <property type="molecule type" value="Genomic_DNA"/>
</dbReference>
<keyword evidence="1" id="KW-0547">Nucleotide-binding</keyword>
<dbReference type="InterPro" id="IPR003778">
    <property type="entry name" value="CT_A_B"/>
</dbReference>
<dbReference type="PATRIC" id="fig|1461583.4.peg.320"/>
<evidence type="ECO:0000259" key="4">
    <source>
        <dbReference type="SMART" id="SM00797"/>
    </source>
</evidence>
<dbReference type="InterPro" id="IPR029000">
    <property type="entry name" value="Cyclophilin-like_dom_sf"/>
</dbReference>
<dbReference type="Pfam" id="PF02626">
    <property type="entry name" value="CT_A_B"/>
    <property type="match status" value="1"/>
</dbReference>
<accession>A0A078M0T4</accession>
<dbReference type="NCBIfam" id="TIGR00724">
    <property type="entry name" value="urea_amlyse_rel"/>
    <property type="match status" value="1"/>
</dbReference>
<dbReference type="Gene3D" id="2.40.100.10">
    <property type="entry name" value="Cyclophilin-like"/>
    <property type="match status" value="1"/>
</dbReference>
<evidence type="ECO:0000256" key="2">
    <source>
        <dbReference type="ARBA" id="ARBA00022801"/>
    </source>
</evidence>
<feature type="domain" description="Carboxyltransferase" evidence="4">
    <location>
        <begin position="24"/>
        <end position="314"/>
    </location>
</feature>
<protein>
    <submittedName>
        <fullName evidence="5">KipI antagonist</fullName>
    </submittedName>
</protein>
<evidence type="ECO:0000313" key="5">
    <source>
        <dbReference type="EMBL" id="CDZ99889.1"/>
    </source>
</evidence>
<dbReference type="SMART" id="SM00797">
    <property type="entry name" value="AHS2"/>
    <property type="match status" value="1"/>
</dbReference>